<dbReference type="Proteomes" id="UP001446871">
    <property type="component" value="Unassembled WGS sequence"/>
</dbReference>
<comment type="caution">
    <text evidence="1">The sequence shown here is derived from an EMBL/GenBank/DDBJ whole genome shotgun (WGS) entry which is preliminary data.</text>
</comment>
<evidence type="ECO:0000313" key="1">
    <source>
        <dbReference type="EMBL" id="KAK8068162.1"/>
    </source>
</evidence>
<proteinExistence type="predicted"/>
<organism evidence="1 2">
    <name type="scientific">Apiospora saccharicola</name>
    <dbReference type="NCBI Taxonomy" id="335842"/>
    <lineage>
        <taxon>Eukaryota</taxon>
        <taxon>Fungi</taxon>
        <taxon>Dikarya</taxon>
        <taxon>Ascomycota</taxon>
        <taxon>Pezizomycotina</taxon>
        <taxon>Sordariomycetes</taxon>
        <taxon>Xylariomycetidae</taxon>
        <taxon>Amphisphaeriales</taxon>
        <taxon>Apiosporaceae</taxon>
        <taxon>Apiospora</taxon>
    </lineage>
</organism>
<gene>
    <name evidence="1" type="ORF">PG996_007274</name>
</gene>
<dbReference type="EMBL" id="JAQQWM010000004">
    <property type="protein sequence ID" value="KAK8068162.1"/>
    <property type="molecule type" value="Genomic_DNA"/>
</dbReference>
<dbReference type="Gene3D" id="3.40.50.720">
    <property type="entry name" value="NAD(P)-binding Rossmann-like Domain"/>
    <property type="match status" value="1"/>
</dbReference>
<reference evidence="1 2" key="1">
    <citation type="submission" date="2023-01" db="EMBL/GenBank/DDBJ databases">
        <title>Analysis of 21 Apiospora genomes using comparative genomics revels a genus with tremendous synthesis potential of carbohydrate active enzymes and secondary metabolites.</title>
        <authorList>
            <person name="Sorensen T."/>
        </authorList>
    </citation>
    <scope>NUCLEOTIDE SEQUENCE [LARGE SCALE GENOMIC DNA]</scope>
    <source>
        <strain evidence="1 2">CBS 83171</strain>
    </source>
</reference>
<sequence length="124" mass="13180">MNGLLLGTWRGEAEAGTVMQALGVQCHIDLEGLGPLHLAALVLGDVQGERIAALGEEFSYVDVLGVMRKIDPERKLSEKAPSVAAAVAATVERGRYKELLVRMGKEEPAGLEESIQKVVVSSSP</sequence>
<name>A0ABR1VAB9_9PEZI</name>
<protein>
    <submittedName>
        <fullName evidence="1">Uncharacterized protein</fullName>
    </submittedName>
</protein>
<evidence type="ECO:0000313" key="2">
    <source>
        <dbReference type="Proteomes" id="UP001446871"/>
    </source>
</evidence>
<keyword evidence="2" id="KW-1185">Reference proteome</keyword>
<accession>A0ABR1VAB9</accession>